<dbReference type="AlphaFoldDB" id="A0A1G1TK07"/>
<dbReference type="OrthoDB" id="3521766at2"/>
<dbReference type="SMART" id="SM00228">
    <property type="entry name" value="PDZ"/>
    <property type="match status" value="1"/>
</dbReference>
<evidence type="ECO:0000259" key="1">
    <source>
        <dbReference type="PROSITE" id="PS50106"/>
    </source>
</evidence>
<proteinExistence type="predicted"/>
<gene>
    <name evidence="2" type="ORF">BEN49_20710</name>
</gene>
<evidence type="ECO:0000313" key="2">
    <source>
        <dbReference type="EMBL" id="OGX91188.1"/>
    </source>
</evidence>
<dbReference type="PROSITE" id="PS50106">
    <property type="entry name" value="PDZ"/>
    <property type="match status" value="1"/>
</dbReference>
<reference evidence="2 3" key="1">
    <citation type="submission" date="2016-08" db="EMBL/GenBank/DDBJ databases">
        <title>Hymenobacter coccineus sp. nov., Hymenobacter lapidarius sp. nov. and Hymenobacter glacialis sp. nov., isolated from Antarctic soil.</title>
        <authorList>
            <person name="Sedlacek I."/>
            <person name="Kralova S."/>
            <person name="Kyrova K."/>
            <person name="Maslanova I."/>
            <person name="Stankova E."/>
            <person name="Vrbovska V."/>
            <person name="Nemec M."/>
            <person name="Bartak M."/>
            <person name="Svec P."/>
            <person name="Busse H.-J."/>
            <person name="Pantucek R."/>
        </authorList>
    </citation>
    <scope>NUCLEOTIDE SEQUENCE [LARGE SCALE GENOMIC DNA]</scope>
    <source>
        <strain evidence="2 3">CCM 8649</strain>
    </source>
</reference>
<dbReference type="InterPro" id="IPR036034">
    <property type="entry name" value="PDZ_sf"/>
</dbReference>
<evidence type="ECO:0000313" key="3">
    <source>
        <dbReference type="Proteomes" id="UP000177506"/>
    </source>
</evidence>
<dbReference type="EMBL" id="MDZA01000080">
    <property type="protein sequence ID" value="OGX91188.1"/>
    <property type="molecule type" value="Genomic_DNA"/>
</dbReference>
<dbReference type="InterPro" id="IPR021109">
    <property type="entry name" value="Peptidase_aspartic_dom_sf"/>
</dbReference>
<dbReference type="InterPro" id="IPR041489">
    <property type="entry name" value="PDZ_6"/>
</dbReference>
<organism evidence="2 3">
    <name type="scientific">Hymenobacter coccineus</name>
    <dbReference type="NCBI Taxonomy" id="1908235"/>
    <lineage>
        <taxon>Bacteria</taxon>
        <taxon>Pseudomonadati</taxon>
        <taxon>Bacteroidota</taxon>
        <taxon>Cytophagia</taxon>
        <taxon>Cytophagales</taxon>
        <taxon>Hymenobacteraceae</taxon>
        <taxon>Hymenobacter</taxon>
    </lineage>
</organism>
<keyword evidence="3" id="KW-1185">Reference proteome</keyword>
<sequence>MLTPPALYQPPHSRRWTGLPLAIEGRKAYFTVPVRQMGDSAARPLKLLLDTGASHALSLETTSDPRLHLPAPGLPADLGHGLSGLVRGVLGRVATVDLGRYRLPTVLTSFPNGADVHARTDVFRNGSVGYELLRRFQVVIDYPHQQLWLRRGLAFGEPFEHDMAGFDVLAVGPALRRYQVLGVVPGTPAAAAGLQDGDELVAVGILPVELLSLTQLTHLLRSTSGTVLHLIVRHPGGELLTARLRLQRRI</sequence>
<accession>A0A1G1TK07</accession>
<dbReference type="Pfam" id="PF17820">
    <property type="entry name" value="PDZ_6"/>
    <property type="match status" value="1"/>
</dbReference>
<comment type="caution">
    <text evidence="2">The sequence shown here is derived from an EMBL/GenBank/DDBJ whole genome shotgun (WGS) entry which is preliminary data.</text>
</comment>
<dbReference type="RefSeq" id="WP_070742200.1">
    <property type="nucleotide sequence ID" value="NZ_MDZA01000080.1"/>
</dbReference>
<feature type="domain" description="PDZ" evidence="1">
    <location>
        <begin position="180"/>
        <end position="235"/>
    </location>
</feature>
<dbReference type="SUPFAM" id="SSF50156">
    <property type="entry name" value="PDZ domain-like"/>
    <property type="match status" value="1"/>
</dbReference>
<dbReference type="Proteomes" id="UP000177506">
    <property type="component" value="Unassembled WGS sequence"/>
</dbReference>
<dbReference type="InterPro" id="IPR001478">
    <property type="entry name" value="PDZ"/>
</dbReference>
<protein>
    <recommendedName>
        <fullName evidence="1">PDZ domain-containing protein</fullName>
    </recommendedName>
</protein>
<dbReference type="Gene3D" id="2.40.70.10">
    <property type="entry name" value="Acid Proteases"/>
    <property type="match status" value="1"/>
</dbReference>
<name>A0A1G1TK07_9BACT</name>
<dbReference type="Gene3D" id="2.30.42.10">
    <property type="match status" value="1"/>
</dbReference>